<dbReference type="CDD" id="cd03784">
    <property type="entry name" value="GT1_Gtf-like"/>
    <property type="match status" value="1"/>
</dbReference>
<proteinExistence type="inferred from homology"/>
<dbReference type="EC" id="2.4.1.-" evidence="4"/>
<dbReference type="OMA" id="TIWAMPE"/>
<dbReference type="Pfam" id="PF00067">
    <property type="entry name" value="p450"/>
    <property type="match status" value="1"/>
</dbReference>
<dbReference type="PANTHER" id="PTHR11926">
    <property type="entry name" value="GLUCOSYL/GLUCURONOSYL TRANSFERASES"/>
    <property type="match status" value="1"/>
</dbReference>
<protein>
    <recommendedName>
        <fullName evidence="4">Glycosyltransferase</fullName>
        <ecNumber evidence="4">2.4.1.-</ecNumber>
    </recommendedName>
</protein>
<evidence type="ECO:0000256" key="2">
    <source>
        <dbReference type="ARBA" id="ARBA00022679"/>
    </source>
</evidence>
<evidence type="ECO:0000313" key="5">
    <source>
        <dbReference type="EMBL" id="EMS61256.1"/>
    </source>
</evidence>
<dbReference type="STRING" id="4572.M7ZNN4"/>
<keyword evidence="3" id="KW-0328">Glycosyltransferase</keyword>
<name>M7ZNN4_TRIUA</name>
<organism evidence="5">
    <name type="scientific">Triticum urartu</name>
    <name type="common">Red wild einkorn</name>
    <name type="synonym">Crithodium urartu</name>
    <dbReference type="NCBI Taxonomy" id="4572"/>
    <lineage>
        <taxon>Eukaryota</taxon>
        <taxon>Viridiplantae</taxon>
        <taxon>Streptophyta</taxon>
        <taxon>Embryophyta</taxon>
        <taxon>Tracheophyta</taxon>
        <taxon>Spermatophyta</taxon>
        <taxon>Magnoliopsida</taxon>
        <taxon>Liliopsida</taxon>
        <taxon>Poales</taxon>
        <taxon>Poaceae</taxon>
        <taxon>BOP clade</taxon>
        <taxon>Pooideae</taxon>
        <taxon>Triticodae</taxon>
        <taxon>Triticeae</taxon>
        <taxon>Triticinae</taxon>
        <taxon>Triticum</taxon>
    </lineage>
</organism>
<dbReference type="InterPro" id="IPR036396">
    <property type="entry name" value="Cyt_P450_sf"/>
</dbReference>
<dbReference type="InterPro" id="IPR035595">
    <property type="entry name" value="UDP_glycos_trans_CS"/>
</dbReference>
<dbReference type="Gene3D" id="3.40.50.2000">
    <property type="entry name" value="Glycogen Phosphorylase B"/>
    <property type="match status" value="2"/>
</dbReference>
<gene>
    <name evidence="5" type="ORF">TRIUR3_14072</name>
</gene>
<dbReference type="GO" id="GO:0080043">
    <property type="term" value="F:quercetin 3-O-glucosyltransferase activity"/>
    <property type="evidence" value="ECO:0007669"/>
    <property type="project" value="TreeGrafter"/>
</dbReference>
<dbReference type="AlphaFoldDB" id="M7ZNN4"/>
<dbReference type="GO" id="GO:0020037">
    <property type="term" value="F:heme binding"/>
    <property type="evidence" value="ECO:0007669"/>
    <property type="project" value="InterPro"/>
</dbReference>
<dbReference type="InterPro" id="IPR001128">
    <property type="entry name" value="Cyt_P450"/>
</dbReference>
<accession>M7ZNN4</accession>
<evidence type="ECO:0000256" key="4">
    <source>
        <dbReference type="RuleBase" id="RU362057"/>
    </source>
</evidence>
<dbReference type="eggNOG" id="KOG1192">
    <property type="taxonomic scope" value="Eukaryota"/>
</dbReference>
<dbReference type="SUPFAM" id="SSF53756">
    <property type="entry name" value="UDP-Glycosyltransferase/glycogen phosphorylase"/>
    <property type="match status" value="1"/>
</dbReference>
<sequence>MAPSSTNRDRRRVVLLPLPYQGHINPMLRLAAALHSRGLAVTILHPETRAPERRKLPADYRLVTIPDNIPPEVAASRDVASFVFALNRNCAAAFRDYLAGALREEEEGEDGHVAFVVADVDWFVPLSVARELGVAALALMTSSAVRFLVYLAYPSLCHKGYLPVQVEELPPFVVQDLHLVMDKTRHLAYTDLLAHIVAGVRQSSGLIINTSEDIEGMEIERIRSEIALPVFSVGPLHMMTSSSVESSLLTEDRSCLDWLDTQRPNSVVYVSFGSLVGIDTDEFLEMAWGLANSQRPFVWVVRPRLVHDCESSAIPGELQQKMGNRGRIVSWAPQQEVLRHPSVAAFLTHCGWNSTTESISEGYLQVYRPASGSRPNLPPGPWALPVIGHMHFLLGALPHQAMRSLSRRHGPVMLLRLGHVLTLVLSSAEAARQVMKVHNAAIANRPVYTTADVFTKGGQNISFARHDSRHWKAVRKLCTVELLSPRRVRSFRPVREEEAARLVRSVADAGALVDVGKRVKVMMNDVIMRVSVGDRCQQRALYLEELDRAIDLMSGFNLTDLFRTSRLARVLGSQPLRATWEVHGRIQSIMDAMVHEH</sequence>
<dbReference type="Gene3D" id="1.10.630.10">
    <property type="entry name" value="Cytochrome P450"/>
    <property type="match status" value="1"/>
</dbReference>
<dbReference type="Pfam" id="PF00201">
    <property type="entry name" value="UDPGT"/>
    <property type="match status" value="1"/>
</dbReference>
<dbReference type="PROSITE" id="PS00375">
    <property type="entry name" value="UDPGT"/>
    <property type="match status" value="1"/>
</dbReference>
<dbReference type="SUPFAM" id="SSF48264">
    <property type="entry name" value="Cytochrome P450"/>
    <property type="match status" value="1"/>
</dbReference>
<dbReference type="InterPro" id="IPR002213">
    <property type="entry name" value="UDP_glucos_trans"/>
</dbReference>
<evidence type="ECO:0000256" key="3">
    <source>
        <dbReference type="RuleBase" id="RU003718"/>
    </source>
</evidence>
<dbReference type="GO" id="GO:0004497">
    <property type="term" value="F:monooxygenase activity"/>
    <property type="evidence" value="ECO:0007669"/>
    <property type="project" value="InterPro"/>
</dbReference>
<evidence type="ECO:0000256" key="1">
    <source>
        <dbReference type="ARBA" id="ARBA00009995"/>
    </source>
</evidence>
<dbReference type="GO" id="GO:0005506">
    <property type="term" value="F:iron ion binding"/>
    <property type="evidence" value="ECO:0007669"/>
    <property type="project" value="InterPro"/>
</dbReference>
<dbReference type="FunFam" id="3.40.50.2000:FF:000120">
    <property type="entry name" value="UDP-glycosyltransferase 76C1"/>
    <property type="match status" value="1"/>
</dbReference>
<keyword evidence="2 3" id="KW-0808">Transferase</keyword>
<comment type="similarity">
    <text evidence="1 3">Belongs to the UDP-glycosyltransferase family.</text>
</comment>
<reference evidence="5" key="1">
    <citation type="journal article" date="2013" name="Nature">
        <title>Draft genome of the wheat A-genome progenitor Triticum urartu.</title>
        <authorList>
            <person name="Ling H.Q."/>
            <person name="Zhao S."/>
            <person name="Liu D."/>
            <person name="Wang J."/>
            <person name="Sun H."/>
            <person name="Zhang C."/>
            <person name="Fan H."/>
            <person name="Li D."/>
            <person name="Dong L."/>
            <person name="Tao Y."/>
            <person name="Gao C."/>
            <person name="Wu H."/>
            <person name="Li Y."/>
            <person name="Cui Y."/>
            <person name="Guo X."/>
            <person name="Zheng S."/>
            <person name="Wang B."/>
            <person name="Yu K."/>
            <person name="Liang Q."/>
            <person name="Yang W."/>
            <person name="Lou X."/>
            <person name="Chen J."/>
            <person name="Feng M."/>
            <person name="Jian J."/>
            <person name="Zhang X."/>
            <person name="Luo G."/>
            <person name="Jiang Y."/>
            <person name="Liu J."/>
            <person name="Wang Z."/>
            <person name="Sha Y."/>
            <person name="Zhang B."/>
            <person name="Wu H."/>
            <person name="Tang D."/>
            <person name="Shen Q."/>
            <person name="Xue P."/>
            <person name="Zou S."/>
            <person name="Wang X."/>
            <person name="Liu X."/>
            <person name="Wang F."/>
            <person name="Yang Y."/>
            <person name="An X."/>
            <person name="Dong Z."/>
            <person name="Zhang K."/>
            <person name="Zhang X."/>
            <person name="Luo M.C."/>
            <person name="Dvorak J."/>
            <person name="Tong Y."/>
            <person name="Wang J."/>
            <person name="Yang H."/>
            <person name="Li Z."/>
            <person name="Wang D."/>
            <person name="Zhang A."/>
            <person name="Wang J."/>
        </authorList>
    </citation>
    <scope>NUCLEOTIDE SEQUENCE</scope>
</reference>
<dbReference type="eggNOG" id="KOG0156">
    <property type="taxonomic scope" value="Eukaryota"/>
</dbReference>
<dbReference type="EMBL" id="KD098273">
    <property type="protein sequence ID" value="EMS61256.1"/>
    <property type="molecule type" value="Genomic_DNA"/>
</dbReference>
<dbReference type="GO" id="GO:0080044">
    <property type="term" value="F:quercetin 7-O-glucosyltransferase activity"/>
    <property type="evidence" value="ECO:0007669"/>
    <property type="project" value="TreeGrafter"/>
</dbReference>
<dbReference type="GO" id="GO:0016705">
    <property type="term" value="F:oxidoreductase activity, acting on paired donors, with incorporation or reduction of molecular oxygen"/>
    <property type="evidence" value="ECO:0007669"/>
    <property type="project" value="InterPro"/>
</dbReference>
<dbReference type="PANTHER" id="PTHR11926:SF1395">
    <property type="entry name" value="GLYCOSYLTRANSFERASE"/>
    <property type="match status" value="1"/>
</dbReference>